<protein>
    <recommendedName>
        <fullName evidence="5">Type I restriction modification DNA specificity domain-containing protein</fullName>
    </recommendedName>
</protein>
<comment type="caution">
    <text evidence="3">The sequence shown here is derived from an EMBL/GenBank/DDBJ whole genome shotgun (WGS) entry which is preliminary data.</text>
</comment>
<keyword evidence="1" id="KW-0680">Restriction system</keyword>
<evidence type="ECO:0000256" key="2">
    <source>
        <dbReference type="ARBA" id="ARBA00023125"/>
    </source>
</evidence>
<keyword evidence="2" id="KW-0238">DNA-binding</keyword>
<dbReference type="InterPro" id="IPR044946">
    <property type="entry name" value="Restrct_endonuc_typeI_TRD_sf"/>
</dbReference>
<dbReference type="RefSeq" id="WP_323983743.1">
    <property type="nucleotide sequence ID" value="NZ_JAYKBW010000010.1"/>
</dbReference>
<gene>
    <name evidence="3" type="ORF">VJJ08_09690</name>
</gene>
<dbReference type="PANTHER" id="PTHR30408:SF12">
    <property type="entry name" value="TYPE I RESTRICTION ENZYME MJAVIII SPECIFICITY SUBUNIT"/>
    <property type="match status" value="1"/>
</dbReference>
<dbReference type="PANTHER" id="PTHR30408">
    <property type="entry name" value="TYPE-1 RESTRICTION ENZYME ECOKI SPECIFICITY PROTEIN"/>
    <property type="match status" value="1"/>
</dbReference>
<evidence type="ECO:0000313" key="4">
    <source>
        <dbReference type="Proteomes" id="UP001311730"/>
    </source>
</evidence>
<organism evidence="3 4">
    <name type="scientific">Capnocytophaga gingivalis</name>
    <dbReference type="NCBI Taxonomy" id="1017"/>
    <lineage>
        <taxon>Bacteria</taxon>
        <taxon>Pseudomonadati</taxon>
        <taxon>Bacteroidota</taxon>
        <taxon>Flavobacteriia</taxon>
        <taxon>Flavobacteriales</taxon>
        <taxon>Flavobacteriaceae</taxon>
        <taxon>Capnocytophaga</taxon>
    </lineage>
</organism>
<dbReference type="Proteomes" id="UP001311730">
    <property type="component" value="Unassembled WGS sequence"/>
</dbReference>
<evidence type="ECO:0000256" key="1">
    <source>
        <dbReference type="ARBA" id="ARBA00022747"/>
    </source>
</evidence>
<dbReference type="EMBL" id="JAYKBW010000010">
    <property type="protein sequence ID" value="MEB3075567.1"/>
    <property type="molecule type" value="Genomic_DNA"/>
</dbReference>
<proteinExistence type="predicted"/>
<dbReference type="SUPFAM" id="SSF116734">
    <property type="entry name" value="DNA methylase specificity domain"/>
    <property type="match status" value="1"/>
</dbReference>
<evidence type="ECO:0008006" key="5">
    <source>
        <dbReference type="Google" id="ProtNLM"/>
    </source>
</evidence>
<dbReference type="Gene3D" id="3.90.220.20">
    <property type="entry name" value="DNA methylase specificity domains"/>
    <property type="match status" value="1"/>
</dbReference>
<reference evidence="3 4" key="1">
    <citation type="submission" date="2023-12" db="EMBL/GenBank/DDBJ databases">
        <title>Genomic sequences of Capnocytophaga and Parvimonas strains.</title>
        <authorList>
            <person name="Watt R.M."/>
            <person name="Wang M."/>
            <person name="Yang T."/>
            <person name="Tong W.M."/>
        </authorList>
    </citation>
    <scope>NUCLEOTIDE SEQUENCE [LARGE SCALE GENOMIC DNA]</scope>
    <source>
        <strain evidence="3 4">CCUG 13096</strain>
    </source>
</reference>
<evidence type="ECO:0000313" key="3">
    <source>
        <dbReference type="EMBL" id="MEB3075567.1"/>
    </source>
</evidence>
<sequence length="223" mass="25000">MDSELGIIPEGWRVGTLNELIISTLGGDWGKEDAIGNYAKEVSCIRGADIPEIKKRNRGNMSTRFILNKNFLNKVLKAGDLVVEISGGSPTQSTGRICQISETLLKKYDNALICTNFCRTIKTKPSYSLFIYYLWEYLYKGGVMFSYENGTTSIKNLDINGLLEKEVIVIPDESIVHKYTAICNLFSQTVQSNGNESERLVRLRGMLLPKLMSGELKINDINN</sequence>
<dbReference type="InterPro" id="IPR052021">
    <property type="entry name" value="Type-I_RS_S_subunit"/>
</dbReference>
<accession>A0ABU5ZCU6</accession>
<keyword evidence="4" id="KW-1185">Reference proteome</keyword>
<name>A0ABU5ZCU6_9FLAO</name>